<organism evidence="1 2">
    <name type="scientific">Paraburkholderia ultramafica</name>
    <dbReference type="NCBI Taxonomy" id="1544867"/>
    <lineage>
        <taxon>Bacteria</taxon>
        <taxon>Pseudomonadati</taxon>
        <taxon>Pseudomonadota</taxon>
        <taxon>Betaproteobacteria</taxon>
        <taxon>Burkholderiales</taxon>
        <taxon>Burkholderiaceae</taxon>
        <taxon>Paraburkholderia</taxon>
    </lineage>
</organism>
<dbReference type="EMBL" id="CADIKK010000066">
    <property type="protein sequence ID" value="CAB3809069.1"/>
    <property type="molecule type" value="Genomic_DNA"/>
</dbReference>
<gene>
    <name evidence="1" type="ORF">LMG28614_06944</name>
</gene>
<reference evidence="1 2" key="1">
    <citation type="submission" date="2020-04" db="EMBL/GenBank/DDBJ databases">
        <authorList>
            <person name="De Canck E."/>
        </authorList>
    </citation>
    <scope>NUCLEOTIDE SEQUENCE [LARGE SCALE GENOMIC DNA]</scope>
    <source>
        <strain evidence="1 2">LMG 28614</strain>
    </source>
</reference>
<dbReference type="Proteomes" id="UP000494365">
    <property type="component" value="Unassembled WGS sequence"/>
</dbReference>
<name>A0A6S7CGE4_9BURK</name>
<evidence type="ECO:0000313" key="1">
    <source>
        <dbReference type="EMBL" id="CAB3809069.1"/>
    </source>
</evidence>
<protein>
    <submittedName>
        <fullName evidence="1">Uncharacterized protein</fullName>
    </submittedName>
</protein>
<sequence length="54" mass="5836">MHAKEKVEVEYYRHDGTLIVGAWMAVQIQCSAEQATELVAAIGSPAISSFEIVG</sequence>
<dbReference type="AlphaFoldDB" id="A0A6S7CGE4"/>
<keyword evidence="2" id="KW-1185">Reference proteome</keyword>
<accession>A0A6S7CGE4</accession>
<evidence type="ECO:0000313" key="2">
    <source>
        <dbReference type="Proteomes" id="UP000494365"/>
    </source>
</evidence>
<proteinExistence type="predicted"/>